<comment type="subcellular location">
    <subcellularLocation>
        <location evidence="2">Membrane</location>
    </subcellularLocation>
</comment>
<evidence type="ECO:0000256" key="14">
    <source>
        <dbReference type="SAM" id="Phobius"/>
    </source>
</evidence>
<evidence type="ECO:0000256" key="4">
    <source>
        <dbReference type="ARBA" id="ARBA00022553"/>
    </source>
</evidence>
<dbReference type="InterPro" id="IPR036890">
    <property type="entry name" value="HATPase_C_sf"/>
</dbReference>
<dbReference type="SUPFAM" id="SSF55874">
    <property type="entry name" value="ATPase domain of HSP90 chaperone/DNA topoisomerase II/histidine kinase"/>
    <property type="match status" value="1"/>
</dbReference>
<dbReference type="Pfam" id="PF00512">
    <property type="entry name" value="HisKA"/>
    <property type="match status" value="1"/>
</dbReference>
<gene>
    <name evidence="17" type="ORF">GCM10011309_01220</name>
</gene>
<dbReference type="InterPro" id="IPR004358">
    <property type="entry name" value="Sig_transdc_His_kin-like_C"/>
</dbReference>
<keyword evidence="14" id="KW-1133">Transmembrane helix</keyword>
<feature type="transmembrane region" description="Helical" evidence="14">
    <location>
        <begin position="39"/>
        <end position="59"/>
    </location>
</feature>
<dbReference type="GO" id="GO:0000155">
    <property type="term" value="F:phosphorelay sensor kinase activity"/>
    <property type="evidence" value="ECO:0007669"/>
    <property type="project" value="InterPro"/>
</dbReference>
<organism evidence="17 18">
    <name type="scientific">Litorimonas cladophorae</name>
    <dbReference type="NCBI Taxonomy" id="1220491"/>
    <lineage>
        <taxon>Bacteria</taxon>
        <taxon>Pseudomonadati</taxon>
        <taxon>Pseudomonadota</taxon>
        <taxon>Alphaproteobacteria</taxon>
        <taxon>Maricaulales</taxon>
        <taxon>Robiginitomaculaceae</taxon>
    </lineage>
</organism>
<evidence type="ECO:0000256" key="11">
    <source>
        <dbReference type="ARBA" id="ARBA00023306"/>
    </source>
</evidence>
<name>A0A918NAF3_9PROT</name>
<dbReference type="Pfam" id="PF02518">
    <property type="entry name" value="HATPase_c"/>
    <property type="match status" value="1"/>
</dbReference>
<dbReference type="GO" id="GO:0005886">
    <property type="term" value="C:plasma membrane"/>
    <property type="evidence" value="ECO:0007669"/>
    <property type="project" value="TreeGrafter"/>
</dbReference>
<evidence type="ECO:0000256" key="5">
    <source>
        <dbReference type="ARBA" id="ARBA00022679"/>
    </source>
</evidence>
<evidence type="ECO:0000313" key="18">
    <source>
        <dbReference type="Proteomes" id="UP000600865"/>
    </source>
</evidence>
<dbReference type="PANTHER" id="PTHR43047:SF72">
    <property type="entry name" value="OSMOSENSING HISTIDINE PROTEIN KINASE SLN1"/>
    <property type="match status" value="1"/>
</dbReference>
<dbReference type="SUPFAM" id="SSF47384">
    <property type="entry name" value="Homodimeric domain of signal transducing histidine kinase"/>
    <property type="match status" value="1"/>
</dbReference>
<evidence type="ECO:0000256" key="2">
    <source>
        <dbReference type="ARBA" id="ARBA00004370"/>
    </source>
</evidence>
<evidence type="ECO:0000256" key="10">
    <source>
        <dbReference type="ARBA" id="ARBA00023136"/>
    </source>
</evidence>
<evidence type="ECO:0000256" key="9">
    <source>
        <dbReference type="ARBA" id="ARBA00023012"/>
    </source>
</evidence>
<dbReference type="PANTHER" id="PTHR43047">
    <property type="entry name" value="TWO-COMPONENT HISTIDINE PROTEIN KINASE"/>
    <property type="match status" value="1"/>
</dbReference>
<dbReference type="InterPro" id="IPR036097">
    <property type="entry name" value="HisK_dim/P_sf"/>
</dbReference>
<keyword evidence="18" id="KW-1185">Reference proteome</keyword>
<dbReference type="CDD" id="cd16922">
    <property type="entry name" value="HATPase_EvgS-ArcB-TorS-like"/>
    <property type="match status" value="1"/>
</dbReference>
<keyword evidence="10 14" id="KW-0472">Membrane</keyword>
<keyword evidence="14" id="KW-0812">Transmembrane</keyword>
<feature type="domain" description="Histidine kinase" evidence="15">
    <location>
        <begin position="599"/>
        <end position="818"/>
    </location>
</feature>
<dbReference type="Proteomes" id="UP000600865">
    <property type="component" value="Unassembled WGS sequence"/>
</dbReference>
<dbReference type="SMART" id="SM00388">
    <property type="entry name" value="HisKA"/>
    <property type="match status" value="1"/>
</dbReference>
<keyword evidence="12" id="KW-0175">Coiled coil</keyword>
<dbReference type="FunFam" id="3.30.565.10:FF:000010">
    <property type="entry name" value="Sensor histidine kinase RcsC"/>
    <property type="match status" value="1"/>
</dbReference>
<evidence type="ECO:0000256" key="8">
    <source>
        <dbReference type="ARBA" id="ARBA00022840"/>
    </source>
</evidence>
<feature type="coiled-coil region" evidence="12">
    <location>
        <begin position="565"/>
        <end position="592"/>
    </location>
</feature>
<keyword evidence="11" id="KW-0131">Cell cycle</keyword>
<evidence type="ECO:0000256" key="6">
    <source>
        <dbReference type="ARBA" id="ARBA00022741"/>
    </source>
</evidence>
<keyword evidence="6" id="KW-0547">Nucleotide-binding</keyword>
<dbReference type="GO" id="GO:0005524">
    <property type="term" value="F:ATP binding"/>
    <property type="evidence" value="ECO:0007669"/>
    <property type="project" value="UniProtKB-KW"/>
</dbReference>
<dbReference type="Gene3D" id="1.10.287.130">
    <property type="match status" value="1"/>
</dbReference>
<evidence type="ECO:0000259" key="16">
    <source>
        <dbReference type="PROSITE" id="PS50112"/>
    </source>
</evidence>
<feature type="region of interest" description="Disordered" evidence="13">
    <location>
        <begin position="848"/>
        <end position="878"/>
    </location>
</feature>
<dbReference type="PROSITE" id="PS50109">
    <property type="entry name" value="HIS_KIN"/>
    <property type="match status" value="1"/>
</dbReference>
<evidence type="ECO:0000256" key="7">
    <source>
        <dbReference type="ARBA" id="ARBA00022777"/>
    </source>
</evidence>
<accession>A0A918NAF3</accession>
<keyword evidence="5" id="KW-0808">Transferase</keyword>
<dbReference type="InterPro" id="IPR005467">
    <property type="entry name" value="His_kinase_dom"/>
</dbReference>
<dbReference type="AlphaFoldDB" id="A0A918NAF3"/>
<evidence type="ECO:0000256" key="1">
    <source>
        <dbReference type="ARBA" id="ARBA00000085"/>
    </source>
</evidence>
<keyword evidence="4" id="KW-0597">Phosphoprotein</keyword>
<dbReference type="PRINTS" id="PR00344">
    <property type="entry name" value="BCTRLSENSOR"/>
</dbReference>
<dbReference type="SUPFAM" id="SSF55785">
    <property type="entry name" value="PYP-like sensor domain (PAS domain)"/>
    <property type="match status" value="2"/>
</dbReference>
<dbReference type="SMART" id="SM00091">
    <property type="entry name" value="PAS"/>
    <property type="match status" value="2"/>
</dbReference>
<evidence type="ECO:0000256" key="13">
    <source>
        <dbReference type="SAM" id="MobiDB-lite"/>
    </source>
</evidence>
<sequence>MPARIGAPYSVPPGTSGDGNDFVARLSERLGGRNVFKRLLITTLLFFTLFLVMAVWVFINDLNRTKAEDIRLFETALTSQATSVARALDSEIEWVDSALALNANAQQIVNFTARSRRIVGAALIDANGVVRAETPGAGQQLARLDRRNFPQGGVTIDSLINDKGTATPVITRKSGDMYLVAALAPGTLIGNRVGTLSVVEDSGRVIDGPSEIASQGTQTFYRISANQLADVTRGTVSSTVVSRMRNDEKVWFGAVHIPNSNLSVMDVRPRLKDPSIIQNLFLFGVLFLGAAWLIWMLMNQLLKQIDAVRQQDADEEVSRQRYRAAVDGSNGGIWEIDLTRNTAYLSRSLAKTMGLGETECVLPLPQFLALFSVSHRDQFYSALKRSNVNGAFEIELAAANLPIFLSCRGRPTYRDDQTKLVIGMALDITEARGAQARLQAAEVRLFDALRSMNDSFVIWDQMDRLVLWNSKFEEFFGFLPGQLQQGMQYVMVEYHAQQSMAQTQQLDDGTGSEIQLHDGRWVRYLETNTVDGGRVSIGTEITAIRTRENQLQVNQDALEKTINVLRKSQIRIVELAENYEQEKIRAEEANQSKSEFLANMSHELRTPLNAINGFSDIMKKEMFGPLGDPRYKEYVNDILFSGQHLLSLINDILDMSKIEAGKMTLNTEPMIMSDMIGQVIRIVRGRADENRLKLIYEGNQTPEIDADPRAVKQILLNLTTNAIKFTPEGGVVTLSVEPKSAGLIVRVSDTGIGISSEDISRLAQPFEQIDSQHSRQHEGTGLGLALSKSLVELHGGNFNISSIVGEGTTVTFTLPSYVQKKAPQPDANEVGSEISRLAQDIAEVLQASGGQMPGGAPVAPPHVKPAPPPMPLHRNTAA</sequence>
<feature type="compositionally biased region" description="Pro residues" evidence="13">
    <location>
        <begin position="858"/>
        <end position="871"/>
    </location>
</feature>
<evidence type="ECO:0000259" key="15">
    <source>
        <dbReference type="PROSITE" id="PS50109"/>
    </source>
</evidence>
<keyword evidence="9" id="KW-0902">Two-component regulatory system</keyword>
<feature type="transmembrane region" description="Helical" evidence="14">
    <location>
        <begin position="280"/>
        <end position="298"/>
    </location>
</feature>
<feature type="domain" description="PAS" evidence="16">
    <location>
        <begin position="441"/>
        <end position="483"/>
    </location>
</feature>
<dbReference type="EC" id="2.7.13.3" evidence="3"/>
<dbReference type="InterPro" id="IPR003594">
    <property type="entry name" value="HATPase_dom"/>
</dbReference>
<protein>
    <recommendedName>
        <fullName evidence="3">histidine kinase</fullName>
        <ecNumber evidence="3">2.7.13.3</ecNumber>
    </recommendedName>
</protein>
<dbReference type="CDD" id="cd00082">
    <property type="entry name" value="HisKA"/>
    <property type="match status" value="1"/>
</dbReference>
<dbReference type="InterPro" id="IPR003661">
    <property type="entry name" value="HisK_dim/P_dom"/>
</dbReference>
<keyword evidence="8" id="KW-0067">ATP-binding</keyword>
<dbReference type="SMART" id="SM00387">
    <property type="entry name" value="HATPase_c"/>
    <property type="match status" value="1"/>
</dbReference>
<dbReference type="Gene3D" id="3.30.450.20">
    <property type="entry name" value="PAS domain"/>
    <property type="match status" value="2"/>
</dbReference>
<dbReference type="GO" id="GO:0009927">
    <property type="term" value="F:histidine phosphotransfer kinase activity"/>
    <property type="evidence" value="ECO:0007669"/>
    <property type="project" value="TreeGrafter"/>
</dbReference>
<reference evidence="17 18" key="1">
    <citation type="journal article" date="2014" name="Int. J. Syst. Evol. Microbiol.">
        <title>Complete genome sequence of Corynebacterium casei LMG S-19264T (=DSM 44701T), isolated from a smear-ripened cheese.</title>
        <authorList>
            <consortium name="US DOE Joint Genome Institute (JGI-PGF)"/>
            <person name="Walter F."/>
            <person name="Albersmeier A."/>
            <person name="Kalinowski J."/>
            <person name="Ruckert C."/>
        </authorList>
    </citation>
    <scope>NUCLEOTIDE SEQUENCE [LARGE SCALE GENOMIC DNA]</scope>
    <source>
        <strain evidence="17 18">KCTC 23968</strain>
    </source>
</reference>
<keyword evidence="7" id="KW-0418">Kinase</keyword>
<proteinExistence type="predicted"/>
<evidence type="ECO:0000313" key="17">
    <source>
        <dbReference type="EMBL" id="GGX56244.1"/>
    </source>
</evidence>
<evidence type="ECO:0000256" key="3">
    <source>
        <dbReference type="ARBA" id="ARBA00012438"/>
    </source>
</evidence>
<comment type="catalytic activity">
    <reaction evidence="1">
        <text>ATP + protein L-histidine = ADP + protein N-phospho-L-histidine.</text>
        <dbReference type="EC" id="2.7.13.3"/>
    </reaction>
</comment>
<evidence type="ECO:0000256" key="12">
    <source>
        <dbReference type="SAM" id="Coils"/>
    </source>
</evidence>
<dbReference type="PROSITE" id="PS50112">
    <property type="entry name" value="PAS"/>
    <property type="match status" value="1"/>
</dbReference>
<dbReference type="FunFam" id="1.10.287.130:FF:000038">
    <property type="entry name" value="Sensory transduction histidine kinase"/>
    <property type="match status" value="1"/>
</dbReference>
<dbReference type="InterPro" id="IPR035965">
    <property type="entry name" value="PAS-like_dom_sf"/>
</dbReference>
<comment type="caution">
    <text evidence="17">The sequence shown here is derived from an EMBL/GenBank/DDBJ whole genome shotgun (WGS) entry which is preliminary data.</text>
</comment>
<dbReference type="EMBL" id="BMYV01000001">
    <property type="protein sequence ID" value="GGX56244.1"/>
    <property type="molecule type" value="Genomic_DNA"/>
</dbReference>
<dbReference type="Gene3D" id="3.30.565.10">
    <property type="entry name" value="Histidine kinase-like ATPase, C-terminal domain"/>
    <property type="match status" value="1"/>
</dbReference>
<dbReference type="InterPro" id="IPR000014">
    <property type="entry name" value="PAS"/>
</dbReference>